<feature type="region of interest" description="Disordered" evidence="1">
    <location>
        <begin position="778"/>
        <end position="799"/>
    </location>
</feature>
<feature type="compositionally biased region" description="Basic residues" evidence="1">
    <location>
        <begin position="740"/>
        <end position="751"/>
    </location>
</feature>
<protein>
    <recommendedName>
        <fullName evidence="6">Mis18-binding protein 1</fullName>
    </recommendedName>
</protein>
<dbReference type="EMBL" id="JBJQND010000006">
    <property type="protein sequence ID" value="KAL3872926.1"/>
    <property type="molecule type" value="Genomic_DNA"/>
</dbReference>
<feature type="compositionally biased region" description="Basic and acidic residues" evidence="1">
    <location>
        <begin position="304"/>
        <end position="318"/>
    </location>
</feature>
<evidence type="ECO:0000313" key="4">
    <source>
        <dbReference type="EMBL" id="KAL3872926.1"/>
    </source>
</evidence>
<evidence type="ECO:0000259" key="3">
    <source>
        <dbReference type="PROSITE" id="PS51294"/>
    </source>
</evidence>
<dbReference type="PANTHER" id="PTHR16124:SF3">
    <property type="entry name" value="MIS18-BINDING PROTEIN 1"/>
    <property type="match status" value="1"/>
</dbReference>
<evidence type="ECO:0000256" key="1">
    <source>
        <dbReference type="SAM" id="MobiDB-lite"/>
    </source>
</evidence>
<feature type="compositionally biased region" description="Acidic residues" evidence="1">
    <location>
        <begin position="787"/>
        <end position="799"/>
    </location>
</feature>
<dbReference type="AlphaFoldDB" id="A0ABD3WHA1"/>
<feature type="compositionally biased region" description="Basic residues" evidence="1">
    <location>
        <begin position="371"/>
        <end position="384"/>
    </location>
</feature>
<evidence type="ECO:0000259" key="2">
    <source>
        <dbReference type="PROSITE" id="PS50090"/>
    </source>
</evidence>
<dbReference type="InterPro" id="IPR009057">
    <property type="entry name" value="Homeodomain-like_sf"/>
</dbReference>
<dbReference type="InterPro" id="IPR039110">
    <property type="entry name" value="KNL2-like"/>
</dbReference>
<evidence type="ECO:0000313" key="5">
    <source>
        <dbReference type="Proteomes" id="UP001634394"/>
    </source>
</evidence>
<feature type="compositionally biased region" description="Polar residues" evidence="1">
    <location>
        <begin position="489"/>
        <end position="509"/>
    </location>
</feature>
<dbReference type="Proteomes" id="UP001634394">
    <property type="component" value="Unassembled WGS sequence"/>
</dbReference>
<evidence type="ECO:0008006" key="6">
    <source>
        <dbReference type="Google" id="ProtNLM"/>
    </source>
</evidence>
<dbReference type="CDD" id="cd00167">
    <property type="entry name" value="SANT"/>
    <property type="match status" value="1"/>
</dbReference>
<organism evidence="4 5">
    <name type="scientific">Sinanodonta woodiana</name>
    <name type="common">Chinese pond mussel</name>
    <name type="synonym">Anodonta woodiana</name>
    <dbReference type="NCBI Taxonomy" id="1069815"/>
    <lineage>
        <taxon>Eukaryota</taxon>
        <taxon>Metazoa</taxon>
        <taxon>Spiralia</taxon>
        <taxon>Lophotrochozoa</taxon>
        <taxon>Mollusca</taxon>
        <taxon>Bivalvia</taxon>
        <taxon>Autobranchia</taxon>
        <taxon>Heteroconchia</taxon>
        <taxon>Palaeoheterodonta</taxon>
        <taxon>Unionida</taxon>
        <taxon>Unionoidea</taxon>
        <taxon>Unionidae</taxon>
        <taxon>Unioninae</taxon>
        <taxon>Sinanodonta</taxon>
    </lineage>
</organism>
<dbReference type="PROSITE" id="PS51294">
    <property type="entry name" value="HTH_MYB"/>
    <property type="match status" value="1"/>
</dbReference>
<feature type="region of interest" description="Disordered" evidence="1">
    <location>
        <begin position="488"/>
        <end position="540"/>
    </location>
</feature>
<feature type="non-terminal residue" evidence="4">
    <location>
        <position position="1"/>
    </location>
</feature>
<feature type="domain" description="HTH myb-type" evidence="3">
    <location>
        <begin position="531"/>
        <end position="589"/>
    </location>
</feature>
<proteinExistence type="predicted"/>
<dbReference type="Gene3D" id="1.10.10.60">
    <property type="entry name" value="Homeodomain-like"/>
    <property type="match status" value="1"/>
</dbReference>
<accession>A0ABD3WHA1</accession>
<dbReference type="InterPro" id="IPR015216">
    <property type="entry name" value="SANTA"/>
</dbReference>
<comment type="caution">
    <text evidence="4">The sequence shown here is derived from an EMBL/GenBank/DDBJ whole genome shotgun (WGS) entry which is preliminary data.</text>
</comment>
<dbReference type="InterPro" id="IPR001005">
    <property type="entry name" value="SANT/Myb"/>
</dbReference>
<keyword evidence="5" id="KW-1185">Reference proteome</keyword>
<feature type="compositionally biased region" description="Basic and acidic residues" evidence="1">
    <location>
        <begin position="75"/>
        <end position="87"/>
    </location>
</feature>
<feature type="compositionally biased region" description="Low complexity" evidence="1">
    <location>
        <begin position="204"/>
        <end position="218"/>
    </location>
</feature>
<feature type="compositionally biased region" description="Polar residues" evidence="1">
    <location>
        <begin position="334"/>
        <end position="355"/>
    </location>
</feature>
<feature type="compositionally biased region" description="Polar residues" evidence="1">
    <location>
        <begin position="286"/>
        <end position="299"/>
    </location>
</feature>
<gene>
    <name evidence="4" type="ORF">ACJMK2_036099</name>
</gene>
<feature type="region of interest" description="Disordered" evidence="1">
    <location>
        <begin position="204"/>
        <end position="231"/>
    </location>
</feature>
<feature type="region of interest" description="Disordered" evidence="1">
    <location>
        <begin position="740"/>
        <end position="762"/>
    </location>
</feature>
<feature type="region of interest" description="Disordered" evidence="1">
    <location>
        <begin position="75"/>
        <end position="120"/>
    </location>
</feature>
<sequence>SLDQFWHSSAILKRLSAKRVLSNSGTVYKLVGNIVKLDALDAGYPLQVVNAFKHGFPTDWQEILQEYCNPDRKKVKTNETSRSEKVNHIAADQNFKSPNRKRKPGKTEPAVNTPTSSTTTSALEICTPTGQIINVKSLNRTKCGRLIKPVLSWWVGQSITESGDDIKVTCNTKYGEKELADMKDRVKNSKKLCCRRVLVKNEASFSKTSSPTTKKASSNITQSPKSPAKTINFKRKNSGKVIKETKEDKKSKDESTYFDVQAGVNDIIQRHQEKVKSKRQPKRNACYNNAQDSVPSNSPDDVFSIDHTKDDFVEEKQQPRIRTTKNIKKPGPDKSTSLYKNKTGSSSDDIQTITGTGKGAKSNKSVDQKKTVCKRKTSGNKSKKLSSGGVDTPVECNTDMKNSAENRMELSSEPRKEKKFASDSNLIDFGQKRITRSMNIMATSSKLTVNNNSVLHENRSKKLIHENRSEKLDAIPEAENGISKMLTRNGRNCQSRTKTAISSKRSSAFGSLDGTKKKDNQTHGNSKSHKDSKKKDEAWQKDEVRRLESAVDELKQGQSGYWETVASLVGTRSVQQCQDYYYREFPQLAKKQKKESKEEKKKVTQLTGKAGTLKRKNQLRDFLDQQQEGYSEDLFDATPFRSHNKRQKLNDISIEMNGANLKDDDGIFDELIKRRSSLHSRFQTPLVQTKNPRFSNLASEKKTPAVVSNAFTPSVDLDRKAADHIIYQFKQKKGPRRLLGTHKKAPKGKKTKVSDIPNRSLFGKSAPDVLQLFQNKQNDSMDIHQDSDEEQDFYWSDQD</sequence>
<dbReference type="PROSITE" id="PS50090">
    <property type="entry name" value="MYB_LIKE"/>
    <property type="match status" value="1"/>
</dbReference>
<feature type="compositionally biased region" description="Polar residues" evidence="1">
    <location>
        <begin position="110"/>
        <end position="120"/>
    </location>
</feature>
<feature type="region of interest" description="Disordered" evidence="1">
    <location>
        <begin position="272"/>
        <end position="398"/>
    </location>
</feature>
<dbReference type="PANTHER" id="PTHR16124">
    <property type="entry name" value="MIS18-BINDING PROTEIN 1"/>
    <property type="match status" value="1"/>
</dbReference>
<dbReference type="SUPFAM" id="SSF46689">
    <property type="entry name" value="Homeodomain-like"/>
    <property type="match status" value="1"/>
</dbReference>
<feature type="domain" description="Myb-like" evidence="2">
    <location>
        <begin position="531"/>
        <end position="585"/>
    </location>
</feature>
<dbReference type="InterPro" id="IPR017930">
    <property type="entry name" value="Myb_dom"/>
</dbReference>
<dbReference type="Pfam" id="PF00249">
    <property type="entry name" value="Myb_DNA-binding"/>
    <property type="match status" value="1"/>
</dbReference>
<dbReference type="SMART" id="SM00717">
    <property type="entry name" value="SANT"/>
    <property type="match status" value="1"/>
</dbReference>
<dbReference type="Pfam" id="PF09133">
    <property type="entry name" value="SANTA"/>
    <property type="match status" value="1"/>
</dbReference>
<reference evidence="4 5" key="1">
    <citation type="submission" date="2024-11" db="EMBL/GenBank/DDBJ databases">
        <title>Chromosome-level genome assembly of the freshwater bivalve Anodonta woodiana.</title>
        <authorList>
            <person name="Chen X."/>
        </authorList>
    </citation>
    <scope>NUCLEOTIDE SEQUENCE [LARGE SCALE GENOMIC DNA]</scope>
    <source>
        <strain evidence="4">MN2024</strain>
        <tissue evidence="4">Gills</tissue>
    </source>
</reference>
<name>A0ABD3WHA1_SINWO</name>